<dbReference type="SUPFAM" id="SSF53335">
    <property type="entry name" value="S-adenosyl-L-methionine-dependent methyltransferases"/>
    <property type="match status" value="1"/>
</dbReference>
<dbReference type="OrthoDB" id="407325at2759"/>
<dbReference type="VEuPathDB" id="FungiDB:PC9H_005314"/>
<feature type="binding site" evidence="1">
    <location>
        <position position="167"/>
    </location>
    <ligand>
        <name>S-adenosyl-L-methionine</name>
        <dbReference type="ChEBI" id="CHEBI:59789"/>
    </ligand>
</feature>
<dbReference type="GO" id="GO:0016279">
    <property type="term" value="F:protein-lysine N-methyltransferase activity"/>
    <property type="evidence" value="ECO:0007669"/>
    <property type="project" value="UniProtKB-UniRule"/>
</dbReference>
<dbReference type="InterPro" id="IPR029063">
    <property type="entry name" value="SAM-dependent_MTases_sf"/>
</dbReference>
<sequence length="259" mass="28652">MGARVETQVADNPLHGLALEEDLDIRDPLRHYMGIESSDSTVVQSYSMLPEQQYSVQNDLIKLPLGQRSDTPEIVLTLAISAREGCGGVAWPAGQVLADYLIEKGSDFLKGKTILELGSGTGLVGLAAAILGGHVWITDQAPLLDIMRRNVILNDLSQEVTVAELDWGLPIPESIPKPDIILAADCVYFEPAFPLLVKTLTDLSDTSTEILFCYKKRRKADKRFFVLLKKAFTWTEVLDDPARSIYSRDAISLLRLVKR</sequence>
<comment type="function">
    <text evidence="1">S-adenosyl-L-methionine-dependent protein-lysine N-methyltransferase that methylates elongation factor 1-alpha.</text>
</comment>
<dbReference type="Proteomes" id="UP000623687">
    <property type="component" value="Unassembled WGS sequence"/>
</dbReference>
<feature type="binding site" evidence="1">
    <location>
        <begin position="118"/>
        <end position="120"/>
    </location>
    <ligand>
        <name>S-adenosyl-L-methionine</name>
        <dbReference type="ChEBI" id="CHEBI:59789"/>
    </ligand>
</feature>
<evidence type="ECO:0000313" key="2">
    <source>
        <dbReference type="EMBL" id="KAF7433364.1"/>
    </source>
</evidence>
<dbReference type="InterPro" id="IPR019410">
    <property type="entry name" value="Methyltransf_16"/>
</dbReference>
<name>A0A8H6ZYT1_PLEOS</name>
<keyword evidence="1" id="KW-0489">Methyltransferase</keyword>
<dbReference type="Gene3D" id="3.40.50.150">
    <property type="entry name" value="Vaccinia Virus protein VP39"/>
    <property type="match status" value="1"/>
</dbReference>
<dbReference type="EC" id="2.1.1.-" evidence="1"/>
<dbReference type="GO" id="GO:0005737">
    <property type="term" value="C:cytoplasm"/>
    <property type="evidence" value="ECO:0007669"/>
    <property type="project" value="UniProtKB-SubCell"/>
</dbReference>
<evidence type="ECO:0000256" key="1">
    <source>
        <dbReference type="HAMAP-Rule" id="MF_03198"/>
    </source>
</evidence>
<comment type="caution">
    <text evidence="2">The sequence shown here is derived from an EMBL/GenBank/DDBJ whole genome shotgun (WGS) entry which is preliminary data.</text>
</comment>
<dbReference type="HAMAP" id="MF_03198">
    <property type="entry name" value="Methyltr_EFM6"/>
    <property type="match status" value="1"/>
</dbReference>
<dbReference type="Pfam" id="PF10294">
    <property type="entry name" value="Methyltransf_16"/>
    <property type="match status" value="1"/>
</dbReference>
<keyword evidence="1" id="KW-0963">Cytoplasm</keyword>
<keyword evidence="1" id="KW-0949">S-adenosyl-L-methionine</keyword>
<gene>
    <name evidence="1" type="primary">EFM6</name>
    <name evidence="2" type="ORF">PC9H_005314</name>
</gene>
<keyword evidence="1" id="KW-0808">Transferase</keyword>
<dbReference type="GO" id="GO:0032259">
    <property type="term" value="P:methylation"/>
    <property type="evidence" value="ECO:0007669"/>
    <property type="project" value="UniProtKB-KW"/>
</dbReference>
<proteinExistence type="inferred from homology"/>
<comment type="similarity">
    <text evidence="1">Belongs to the class I-like SAM-binding methyltransferase superfamily. METTL21 family. EFM6 subfamily.</text>
</comment>
<dbReference type="PANTHER" id="PTHR14614:SF132">
    <property type="entry name" value="PROTEIN-LYSINE METHYLTRANSFERASE C42C1.13"/>
    <property type="match status" value="1"/>
</dbReference>
<accession>A0A8H6ZYT1</accession>
<comment type="subcellular location">
    <subcellularLocation>
        <location evidence="1">Cytoplasm</location>
    </subcellularLocation>
</comment>
<dbReference type="AlphaFoldDB" id="A0A8H6ZYT1"/>
<dbReference type="EMBL" id="JACETU010000003">
    <property type="protein sequence ID" value="KAF7433364.1"/>
    <property type="molecule type" value="Genomic_DNA"/>
</dbReference>
<dbReference type="PANTHER" id="PTHR14614">
    <property type="entry name" value="HEPATOCELLULAR CARCINOMA-ASSOCIATED ANTIGEN"/>
    <property type="match status" value="1"/>
</dbReference>
<keyword evidence="3" id="KW-1185">Reference proteome</keyword>
<feature type="binding site" evidence="1">
    <location>
        <position position="184"/>
    </location>
    <ligand>
        <name>S-adenosyl-L-methionine</name>
        <dbReference type="ChEBI" id="CHEBI:59789"/>
    </ligand>
</feature>
<organism evidence="2 3">
    <name type="scientific">Pleurotus ostreatus</name>
    <name type="common">Oyster mushroom</name>
    <name type="synonym">White-rot fungus</name>
    <dbReference type="NCBI Taxonomy" id="5322"/>
    <lineage>
        <taxon>Eukaryota</taxon>
        <taxon>Fungi</taxon>
        <taxon>Dikarya</taxon>
        <taxon>Basidiomycota</taxon>
        <taxon>Agaricomycotina</taxon>
        <taxon>Agaricomycetes</taxon>
        <taxon>Agaricomycetidae</taxon>
        <taxon>Agaricales</taxon>
        <taxon>Pleurotineae</taxon>
        <taxon>Pleurotaceae</taxon>
        <taxon>Pleurotus</taxon>
    </lineage>
</organism>
<feature type="binding site" evidence="1">
    <location>
        <position position="139"/>
    </location>
    <ligand>
        <name>S-adenosyl-L-methionine</name>
        <dbReference type="ChEBI" id="CHEBI:59789"/>
    </ligand>
</feature>
<reference evidence="2" key="1">
    <citation type="submission" date="2019-07" db="EMBL/GenBank/DDBJ databases">
        <authorList>
            <person name="Palmer J.M."/>
        </authorList>
    </citation>
    <scope>NUCLEOTIDE SEQUENCE</scope>
    <source>
        <strain evidence="2">PC9</strain>
    </source>
</reference>
<protein>
    <recommendedName>
        <fullName evidence="1">Protein-lysine N-methyltransferase EFM6</fullName>
        <ecNumber evidence="1">2.1.1.-</ecNumber>
    </recommendedName>
    <alternativeName>
        <fullName evidence="1">Elongation factor methyltransferase 6</fullName>
    </alternativeName>
</protein>
<evidence type="ECO:0000313" key="3">
    <source>
        <dbReference type="Proteomes" id="UP000623687"/>
    </source>
</evidence>
<dbReference type="InterPro" id="IPR033684">
    <property type="entry name" value="EFM6"/>
</dbReference>
<feature type="binding site" evidence="1">
    <location>
        <position position="91"/>
    </location>
    <ligand>
        <name>S-adenosyl-L-methionine</name>
        <dbReference type="ChEBI" id="CHEBI:59789"/>
    </ligand>
</feature>
<dbReference type="CDD" id="cd02440">
    <property type="entry name" value="AdoMet_MTases"/>
    <property type="match status" value="1"/>
</dbReference>